<comment type="caution">
    <text evidence="1">The sequence shown here is derived from an EMBL/GenBank/DDBJ whole genome shotgun (WGS) entry which is preliminary data.</text>
</comment>
<dbReference type="InterPro" id="IPR029063">
    <property type="entry name" value="SAM-dependent_MTases_sf"/>
</dbReference>
<protein>
    <submittedName>
        <fullName evidence="1">Methyltransferase domain-containing protein</fullName>
    </submittedName>
</protein>
<dbReference type="Pfam" id="PF13489">
    <property type="entry name" value="Methyltransf_23"/>
    <property type="match status" value="1"/>
</dbReference>
<name>A0ABP9SG30_9ACTN</name>
<proteinExistence type="predicted"/>
<keyword evidence="1" id="KW-0489">Methyltransferase</keyword>
<accession>A0ABP9SG30</accession>
<keyword evidence="2" id="KW-1185">Reference proteome</keyword>
<evidence type="ECO:0000313" key="1">
    <source>
        <dbReference type="EMBL" id="GAA5194598.1"/>
    </source>
</evidence>
<keyword evidence="1" id="KW-0808">Transferase</keyword>
<dbReference type="PANTHER" id="PTHR43861">
    <property type="entry name" value="TRANS-ACONITATE 2-METHYLTRANSFERASE-RELATED"/>
    <property type="match status" value="1"/>
</dbReference>
<organism evidence="1 2">
    <name type="scientific">Rugosimonospora acidiphila</name>
    <dbReference type="NCBI Taxonomy" id="556531"/>
    <lineage>
        <taxon>Bacteria</taxon>
        <taxon>Bacillati</taxon>
        <taxon>Actinomycetota</taxon>
        <taxon>Actinomycetes</taxon>
        <taxon>Micromonosporales</taxon>
        <taxon>Micromonosporaceae</taxon>
        <taxon>Rugosimonospora</taxon>
    </lineage>
</organism>
<reference evidence="2" key="1">
    <citation type="journal article" date="2019" name="Int. J. Syst. Evol. Microbiol.">
        <title>The Global Catalogue of Microorganisms (GCM) 10K type strain sequencing project: providing services to taxonomists for standard genome sequencing and annotation.</title>
        <authorList>
            <consortium name="The Broad Institute Genomics Platform"/>
            <consortium name="The Broad Institute Genome Sequencing Center for Infectious Disease"/>
            <person name="Wu L."/>
            <person name="Ma J."/>
        </authorList>
    </citation>
    <scope>NUCLEOTIDE SEQUENCE [LARGE SCALE GENOMIC DNA]</scope>
    <source>
        <strain evidence="2">JCM 18304</strain>
    </source>
</reference>
<sequence length="291" mass="32465">MTIDQETIRQGEIVRCVVCGADKEPEPALDGLLSGCVSCGFLWTADRLPPPEQLYDEAYYQTDGYRAYFDEARQRRFESARRLRWLMSRVRPASLVEAGSAGGFFVEAARRAGVDASGVEVSEVASRFARERLGVPVVRGCFESFVAARPVDVVCAFHVLEHVEDPRAFLGAAREALVPGGWLALEVPNIASAGARRLGTAWPAIAPAYHRWHFSPVTLRQILEDCGFRMCGHDTVFSRFYWRALPRWAHARELFIADTAASRSPSVRHPWLGDLLRVFARRDDDAKGGAR</sequence>
<dbReference type="CDD" id="cd02440">
    <property type="entry name" value="AdoMet_MTases"/>
    <property type="match status" value="1"/>
</dbReference>
<dbReference type="EMBL" id="BAABJQ010000022">
    <property type="protein sequence ID" value="GAA5194598.1"/>
    <property type="molecule type" value="Genomic_DNA"/>
</dbReference>
<dbReference type="Gene3D" id="3.40.50.150">
    <property type="entry name" value="Vaccinia Virus protein VP39"/>
    <property type="match status" value="1"/>
</dbReference>
<dbReference type="SUPFAM" id="SSF53335">
    <property type="entry name" value="S-adenosyl-L-methionine-dependent methyltransferases"/>
    <property type="match status" value="1"/>
</dbReference>
<gene>
    <name evidence="1" type="ORF">GCM10023322_59320</name>
</gene>
<dbReference type="GO" id="GO:0008168">
    <property type="term" value="F:methyltransferase activity"/>
    <property type="evidence" value="ECO:0007669"/>
    <property type="project" value="UniProtKB-KW"/>
</dbReference>
<dbReference type="PANTHER" id="PTHR43861:SF6">
    <property type="entry name" value="METHYLTRANSFERASE TYPE 11"/>
    <property type="match status" value="1"/>
</dbReference>
<evidence type="ECO:0000313" key="2">
    <source>
        <dbReference type="Proteomes" id="UP001501570"/>
    </source>
</evidence>
<dbReference type="RefSeq" id="WP_345635162.1">
    <property type="nucleotide sequence ID" value="NZ_BAABJQ010000022.1"/>
</dbReference>
<dbReference type="GO" id="GO:0032259">
    <property type="term" value="P:methylation"/>
    <property type="evidence" value="ECO:0007669"/>
    <property type="project" value="UniProtKB-KW"/>
</dbReference>
<dbReference type="Proteomes" id="UP001501570">
    <property type="component" value="Unassembled WGS sequence"/>
</dbReference>